<dbReference type="InterPro" id="IPR004380">
    <property type="entry name" value="Asp_race"/>
</dbReference>
<dbReference type="AlphaFoldDB" id="A0A4Q2JWS7"/>
<dbReference type="NCBIfam" id="TIGR00035">
    <property type="entry name" value="asp_race"/>
    <property type="match status" value="1"/>
</dbReference>
<name>A0A4Q2JWS7_9ACTN</name>
<comment type="caution">
    <text evidence="4">The sequence shown here is derived from an EMBL/GenBank/DDBJ whole genome shotgun (WGS) entry which is preliminary data.</text>
</comment>
<evidence type="ECO:0000256" key="1">
    <source>
        <dbReference type="ARBA" id="ARBA00007847"/>
    </source>
</evidence>
<dbReference type="GO" id="GO:0047661">
    <property type="term" value="F:amino-acid racemase activity"/>
    <property type="evidence" value="ECO:0007669"/>
    <property type="project" value="InterPro"/>
</dbReference>
<accession>A0A4Q2JWS7</accession>
<evidence type="ECO:0000313" key="5">
    <source>
        <dbReference type="Proteomes" id="UP000293345"/>
    </source>
</evidence>
<dbReference type="InterPro" id="IPR001920">
    <property type="entry name" value="Asp/Glu_race"/>
</dbReference>
<proteinExistence type="inferred from homology"/>
<comment type="similarity">
    <text evidence="1">Belongs to the aspartate/glutamate racemases family.</text>
</comment>
<dbReference type="EC" id="5.1.1.-" evidence="4"/>
<evidence type="ECO:0000256" key="2">
    <source>
        <dbReference type="ARBA" id="ARBA00023235"/>
    </source>
</evidence>
<dbReference type="InterPro" id="IPR015942">
    <property type="entry name" value="Asp/Glu/hydantoin_racemase"/>
</dbReference>
<organism evidence="4 5">
    <name type="scientific">Senegalimassilia faecalis</name>
    <dbReference type="NCBI Taxonomy" id="2509433"/>
    <lineage>
        <taxon>Bacteria</taxon>
        <taxon>Bacillati</taxon>
        <taxon>Actinomycetota</taxon>
        <taxon>Coriobacteriia</taxon>
        <taxon>Coriobacteriales</taxon>
        <taxon>Coriobacteriaceae</taxon>
        <taxon>Senegalimassilia</taxon>
    </lineage>
</organism>
<reference evidence="4 5" key="1">
    <citation type="submission" date="2019-01" db="EMBL/GenBank/DDBJ databases">
        <title>Senegalimassilia sp. nov. KGMB04484 isolated human feces.</title>
        <authorList>
            <person name="Han K.-I."/>
            <person name="Kim J.-S."/>
            <person name="Lee K.C."/>
            <person name="Suh M.K."/>
            <person name="Eom M.K."/>
            <person name="Lee J.H."/>
            <person name="Park S.-H."/>
            <person name="Kang S.W."/>
            <person name="Park J.-E."/>
            <person name="Oh B.S."/>
            <person name="Yu S.Y."/>
            <person name="Choi S.-H."/>
            <person name="Lee D.H."/>
            <person name="Yoon H."/>
            <person name="Kim B.-Y."/>
            <person name="Lee J.H."/>
            <person name="Lee J.-S."/>
        </authorList>
    </citation>
    <scope>NUCLEOTIDE SEQUENCE [LARGE SCALE GENOMIC DNA]</scope>
    <source>
        <strain evidence="4 5">KGMB04484</strain>
    </source>
</reference>
<keyword evidence="5" id="KW-1185">Reference proteome</keyword>
<dbReference type="EMBL" id="SDPW01000001">
    <property type="protein sequence ID" value="RXZ53346.1"/>
    <property type="molecule type" value="Genomic_DNA"/>
</dbReference>
<protein>
    <submittedName>
        <fullName evidence="4">Amino acid racemase</fullName>
        <ecNumber evidence="4">5.1.1.-</ecNumber>
    </submittedName>
</protein>
<dbReference type="Pfam" id="PF01177">
    <property type="entry name" value="Asp_Glu_race"/>
    <property type="match status" value="1"/>
</dbReference>
<keyword evidence="2 4" id="KW-0413">Isomerase</keyword>
<evidence type="ECO:0000256" key="3">
    <source>
        <dbReference type="SAM" id="MobiDB-lite"/>
    </source>
</evidence>
<evidence type="ECO:0000313" key="4">
    <source>
        <dbReference type="EMBL" id="RXZ53346.1"/>
    </source>
</evidence>
<dbReference type="SUPFAM" id="SSF53681">
    <property type="entry name" value="Aspartate/glutamate racemase"/>
    <property type="match status" value="2"/>
</dbReference>
<feature type="region of interest" description="Disordered" evidence="3">
    <location>
        <begin position="1"/>
        <end position="29"/>
    </location>
</feature>
<sequence length="324" mass="34924">MDHDPARRHPHLRFRSRSLGTRRAAHPRGEGAHVVLEPAGQVAGPLDQLPGQPAELSQAICGVLRPPRHRRLASVREGGRVDTRKLGIIGGLGPAATVRLFQRIVELTDVARDQDHLDITILNRPQIPDRTAYLLGRSGAPSFIPVMQQAARDLEQAGCEVVCTPCNTAHSRYDEISGVLERASFLHMPRETAAFAKSLGCTRVGVMATDGALAAGVYQDAFAREGLGFEQPSEAAQRIVMSIIYDEVKAGRPVDFDRFQVVCAGFLERGCDGIVLGCTELSCIGAPVHVMGMTVIDALDVLAWRCVQECGAPAKDLAAAVSKR</sequence>
<dbReference type="PANTHER" id="PTHR21198">
    <property type="entry name" value="GLUTAMATE RACEMASE"/>
    <property type="match status" value="1"/>
</dbReference>
<dbReference type="Gene3D" id="3.40.50.1860">
    <property type="match status" value="2"/>
</dbReference>
<dbReference type="PANTHER" id="PTHR21198:SF7">
    <property type="entry name" value="ASPARTATE-GLUTAMATE RACEMASE FAMILY"/>
    <property type="match status" value="1"/>
</dbReference>
<dbReference type="Proteomes" id="UP000293345">
    <property type="component" value="Unassembled WGS sequence"/>
</dbReference>
<gene>
    <name evidence="4" type="ORF">ET524_01685</name>
</gene>